<dbReference type="OrthoDB" id="3189403at2"/>
<reference evidence="1 2" key="1">
    <citation type="journal article" date="2003" name="Proc. Natl. Acad. Sci. U.S.A.">
        <title>The genome sequence of Clostridium tetani, the causative agent of tetanus disease.</title>
        <authorList>
            <person name="Brueggemann H."/>
            <person name="Baumer S."/>
            <person name="Fricke W.F."/>
            <person name="Wiezer A."/>
            <person name="Liesegang H."/>
            <person name="Decker I."/>
            <person name="Herzberg C."/>
            <person name="Martinez-Arias R."/>
            <person name="Merkl R."/>
            <person name="Henne A."/>
            <person name="Gottschalk G."/>
        </authorList>
    </citation>
    <scope>NUCLEOTIDE SEQUENCE [LARGE SCALE GENOMIC DNA]</scope>
    <source>
        <strain evidence="2">Massachusetts / E88</strain>
    </source>
</reference>
<dbReference type="RefSeq" id="WP_011099764.1">
    <property type="nucleotide sequence ID" value="NC_004557.1"/>
</dbReference>
<dbReference type="InterPro" id="IPR021145">
    <property type="entry name" value="Portal_protein_SPP1_Gp6-like"/>
</dbReference>
<protein>
    <submittedName>
        <fullName evidence="1">Phage portal protein</fullName>
    </submittedName>
</protein>
<dbReference type="AlphaFoldDB" id="Q894I8"/>
<name>Q894I8_CLOTE</name>
<keyword evidence="2" id="KW-1185">Reference proteome</keyword>
<dbReference type="NCBIfam" id="TIGR01538">
    <property type="entry name" value="portal_SPP1"/>
    <property type="match status" value="1"/>
</dbReference>
<dbReference type="InterPro" id="IPR006428">
    <property type="entry name" value="Portal_SPP1-type"/>
</dbReference>
<gene>
    <name evidence="1" type="ordered locus">CTC_01555</name>
</gene>
<proteinExistence type="predicted"/>
<dbReference type="Pfam" id="PF05133">
    <property type="entry name" value="SPP1_portal"/>
    <property type="match status" value="1"/>
</dbReference>
<organism evidence="1 2">
    <name type="scientific">Clostridium tetani (strain Massachusetts / E88)</name>
    <dbReference type="NCBI Taxonomy" id="212717"/>
    <lineage>
        <taxon>Bacteria</taxon>
        <taxon>Bacillati</taxon>
        <taxon>Bacillota</taxon>
        <taxon>Clostridia</taxon>
        <taxon>Eubacteriales</taxon>
        <taxon>Clostridiaceae</taxon>
        <taxon>Clostridium</taxon>
    </lineage>
</organism>
<sequence length="423" mass="49297">MDIELLKKCYEDYKLNKTTYNKMYEYYKGNTDAIKNYKMVTERSNNKINVNYIKKLINEEVSYSVGNDVTYISKSGNENIVNDIDYYLDHWSEGHDSSLAKNMLIYSLAYELYYVDREGQFSSKVINPENGYAVIDDFGNIQYFLHMFKLKFKDEIHIDVYNSNLIYHFDEEFKEINKPTPHIFGQVPVGLAQLSEEGKDNTIYKDIKGLQDAYETNLSDISNEISDFRNAYLVLTGVQIPEEDIPKMKELGVLQAKDKNSKIEWLIKNINDTFIQNTLETIEDKIYQITSHINHNEKMQSNTSSLALRSRLISLEEKCKLNQKSIADCIKTRLKFLFVYLRVLKNIKYDFRDIKIKFTPNIPQDDLMIAQVIAQLGDKLSTETALSLLSFIENPKNELEKLKAESEENNIGENLLEEADIYE</sequence>
<dbReference type="KEGG" id="ctc:CTC_01555"/>
<evidence type="ECO:0000313" key="2">
    <source>
        <dbReference type="Proteomes" id="UP000001412"/>
    </source>
</evidence>
<dbReference type="HOGENOM" id="CLU_034083_2_0_9"/>
<dbReference type="Proteomes" id="UP000001412">
    <property type="component" value="Chromosome"/>
</dbReference>
<dbReference type="STRING" id="212717.CTC_01555"/>
<evidence type="ECO:0000313" key="1">
    <source>
        <dbReference type="EMBL" id="AAO36104.1"/>
    </source>
</evidence>
<dbReference type="GeneID" id="24254999"/>
<accession>Q894I8</accession>
<dbReference type="EMBL" id="AE015927">
    <property type="protein sequence ID" value="AAO36104.1"/>
    <property type="molecule type" value="Genomic_DNA"/>
</dbReference>